<dbReference type="InterPro" id="IPR012337">
    <property type="entry name" value="RNaseH-like_sf"/>
</dbReference>
<sequence length="109" mass="12392">MLISEVEKQIKQGIGVVIRDDRRVWLCGYMGHSGVCIAEPQAILAGVKFEWDERIPRIMLELDSVDAIRCILGTNNEEHSLAAVIQVCKNLMSKKWNYFVGHTLRDQPP</sequence>
<dbReference type="InterPro" id="IPR053151">
    <property type="entry name" value="RNase_H-like"/>
</dbReference>
<gene>
    <name evidence="2" type="ORF">L1049_000598</name>
</gene>
<dbReference type="InterPro" id="IPR002156">
    <property type="entry name" value="RNaseH_domain"/>
</dbReference>
<dbReference type="SUPFAM" id="SSF53098">
    <property type="entry name" value="Ribonuclease H-like"/>
    <property type="match status" value="1"/>
</dbReference>
<dbReference type="AlphaFoldDB" id="A0AAP0ND23"/>
<proteinExistence type="predicted"/>
<dbReference type="InterPro" id="IPR044730">
    <property type="entry name" value="RNase_H-like_dom_plant"/>
</dbReference>
<keyword evidence="3" id="KW-1185">Reference proteome</keyword>
<evidence type="ECO:0000313" key="2">
    <source>
        <dbReference type="EMBL" id="KAK9268834.1"/>
    </source>
</evidence>
<dbReference type="GO" id="GO:0003676">
    <property type="term" value="F:nucleic acid binding"/>
    <property type="evidence" value="ECO:0007669"/>
    <property type="project" value="InterPro"/>
</dbReference>
<feature type="domain" description="RNase H type-1" evidence="1">
    <location>
        <begin position="12"/>
        <end position="107"/>
    </location>
</feature>
<evidence type="ECO:0000259" key="1">
    <source>
        <dbReference type="Pfam" id="PF13456"/>
    </source>
</evidence>
<organism evidence="2 3">
    <name type="scientific">Liquidambar formosana</name>
    <name type="common">Formosan gum</name>
    <dbReference type="NCBI Taxonomy" id="63359"/>
    <lineage>
        <taxon>Eukaryota</taxon>
        <taxon>Viridiplantae</taxon>
        <taxon>Streptophyta</taxon>
        <taxon>Embryophyta</taxon>
        <taxon>Tracheophyta</taxon>
        <taxon>Spermatophyta</taxon>
        <taxon>Magnoliopsida</taxon>
        <taxon>eudicotyledons</taxon>
        <taxon>Gunneridae</taxon>
        <taxon>Pentapetalae</taxon>
        <taxon>Saxifragales</taxon>
        <taxon>Altingiaceae</taxon>
        <taxon>Liquidambar</taxon>
    </lineage>
</organism>
<dbReference type="PANTHER" id="PTHR47723">
    <property type="entry name" value="OS05G0353850 PROTEIN"/>
    <property type="match status" value="1"/>
</dbReference>
<dbReference type="Pfam" id="PF13456">
    <property type="entry name" value="RVT_3"/>
    <property type="match status" value="1"/>
</dbReference>
<comment type="caution">
    <text evidence="2">The sequence shown here is derived from an EMBL/GenBank/DDBJ whole genome shotgun (WGS) entry which is preliminary data.</text>
</comment>
<dbReference type="PANTHER" id="PTHR47723:SF19">
    <property type="entry name" value="POLYNUCLEOTIDYL TRANSFERASE, RIBONUCLEASE H-LIKE SUPERFAMILY PROTEIN"/>
    <property type="match status" value="1"/>
</dbReference>
<evidence type="ECO:0000313" key="3">
    <source>
        <dbReference type="Proteomes" id="UP001415857"/>
    </source>
</evidence>
<name>A0AAP0ND23_LIQFO</name>
<dbReference type="Proteomes" id="UP001415857">
    <property type="component" value="Unassembled WGS sequence"/>
</dbReference>
<dbReference type="CDD" id="cd06222">
    <property type="entry name" value="RNase_H_like"/>
    <property type="match status" value="1"/>
</dbReference>
<dbReference type="GO" id="GO:0004523">
    <property type="term" value="F:RNA-DNA hybrid ribonuclease activity"/>
    <property type="evidence" value="ECO:0007669"/>
    <property type="project" value="InterPro"/>
</dbReference>
<dbReference type="EMBL" id="JBBPBK010000015">
    <property type="protein sequence ID" value="KAK9268834.1"/>
    <property type="molecule type" value="Genomic_DNA"/>
</dbReference>
<accession>A0AAP0ND23</accession>
<protein>
    <recommendedName>
        <fullName evidence="1">RNase H type-1 domain-containing protein</fullName>
    </recommendedName>
</protein>
<dbReference type="InterPro" id="IPR036397">
    <property type="entry name" value="RNaseH_sf"/>
</dbReference>
<dbReference type="Gene3D" id="3.30.420.10">
    <property type="entry name" value="Ribonuclease H-like superfamily/Ribonuclease H"/>
    <property type="match status" value="1"/>
</dbReference>
<reference evidence="2 3" key="1">
    <citation type="journal article" date="2024" name="Plant J.">
        <title>Genome sequences and population genomics reveal climatic adaptation and genomic divergence between two closely related sweetgum species.</title>
        <authorList>
            <person name="Xu W.Q."/>
            <person name="Ren C.Q."/>
            <person name="Zhang X.Y."/>
            <person name="Comes H.P."/>
            <person name="Liu X.H."/>
            <person name="Li Y.G."/>
            <person name="Kettle C.J."/>
            <person name="Jalonen R."/>
            <person name="Gaisberger H."/>
            <person name="Ma Y.Z."/>
            <person name="Qiu Y.X."/>
        </authorList>
    </citation>
    <scope>NUCLEOTIDE SEQUENCE [LARGE SCALE GENOMIC DNA]</scope>
    <source>
        <strain evidence="2">Hangzhou</strain>
    </source>
</reference>